<feature type="domain" description="Pre-SET" evidence="9">
    <location>
        <begin position="1210"/>
        <end position="1286"/>
    </location>
</feature>
<feature type="domain" description="C2H2-type" evidence="7">
    <location>
        <begin position="901"/>
        <end position="929"/>
    </location>
</feature>
<dbReference type="InterPro" id="IPR007728">
    <property type="entry name" value="Pre-SET_dom"/>
</dbReference>
<evidence type="ECO:0008006" key="13">
    <source>
        <dbReference type="Google" id="ProtNLM"/>
    </source>
</evidence>
<evidence type="ECO:0000256" key="1">
    <source>
        <dbReference type="ARBA" id="ARBA00004286"/>
    </source>
</evidence>
<evidence type="ECO:0000313" key="12">
    <source>
        <dbReference type="Proteomes" id="UP000639772"/>
    </source>
</evidence>
<dbReference type="InterPro" id="IPR046341">
    <property type="entry name" value="SET_dom_sf"/>
</dbReference>
<proteinExistence type="predicted"/>
<dbReference type="InterPro" id="IPR003616">
    <property type="entry name" value="Post-SET_dom"/>
</dbReference>
<dbReference type="PROSITE" id="PS00028">
    <property type="entry name" value="ZINC_FINGER_C2H2_1"/>
    <property type="match status" value="4"/>
</dbReference>
<dbReference type="SMART" id="SM00468">
    <property type="entry name" value="PreSET"/>
    <property type="match status" value="1"/>
</dbReference>
<dbReference type="GO" id="GO:0008270">
    <property type="term" value="F:zinc ion binding"/>
    <property type="evidence" value="ECO:0007669"/>
    <property type="project" value="UniProtKB-KW"/>
</dbReference>
<dbReference type="Proteomes" id="UP000639772">
    <property type="component" value="Chromosome 3"/>
</dbReference>
<keyword evidence="3" id="KW-0489">Methyltransferase</keyword>
<dbReference type="Pfam" id="PF05033">
    <property type="entry name" value="Pre-SET"/>
    <property type="match status" value="1"/>
</dbReference>
<keyword evidence="5" id="KW-0949">S-adenosyl-L-methionine</keyword>
<organism evidence="11 12">
    <name type="scientific">Vanilla planifolia</name>
    <name type="common">Vanilla</name>
    <dbReference type="NCBI Taxonomy" id="51239"/>
    <lineage>
        <taxon>Eukaryota</taxon>
        <taxon>Viridiplantae</taxon>
        <taxon>Streptophyta</taxon>
        <taxon>Embryophyta</taxon>
        <taxon>Tracheophyta</taxon>
        <taxon>Spermatophyta</taxon>
        <taxon>Magnoliopsida</taxon>
        <taxon>Liliopsida</taxon>
        <taxon>Asparagales</taxon>
        <taxon>Orchidaceae</taxon>
        <taxon>Vanilloideae</taxon>
        <taxon>Vanilleae</taxon>
        <taxon>Vanilla</taxon>
    </lineage>
</organism>
<dbReference type="Gene3D" id="2.170.270.10">
    <property type="entry name" value="SET domain"/>
    <property type="match status" value="1"/>
</dbReference>
<evidence type="ECO:0000256" key="6">
    <source>
        <dbReference type="PROSITE-ProRule" id="PRU00042"/>
    </source>
</evidence>
<keyword evidence="2" id="KW-0158">Chromosome</keyword>
<keyword evidence="6" id="KW-0479">Metal-binding</keyword>
<evidence type="ECO:0000259" key="7">
    <source>
        <dbReference type="PROSITE" id="PS50157"/>
    </source>
</evidence>
<comment type="subcellular location">
    <subcellularLocation>
        <location evidence="1">Chromosome</location>
    </subcellularLocation>
</comment>
<dbReference type="InterPro" id="IPR040689">
    <property type="entry name" value="SUVR5_Znf-C2H2_3rpt"/>
</dbReference>
<evidence type="ECO:0000259" key="8">
    <source>
        <dbReference type="PROSITE" id="PS50280"/>
    </source>
</evidence>
<dbReference type="EMBL" id="JADCNM010000003">
    <property type="protein sequence ID" value="KAG0490693.1"/>
    <property type="molecule type" value="Genomic_DNA"/>
</dbReference>
<dbReference type="Gene3D" id="3.30.160.60">
    <property type="entry name" value="Classic Zinc Finger"/>
    <property type="match status" value="1"/>
</dbReference>
<evidence type="ECO:0000256" key="2">
    <source>
        <dbReference type="ARBA" id="ARBA00022454"/>
    </source>
</evidence>
<dbReference type="PANTHER" id="PTHR47325">
    <property type="entry name" value="HISTONE-LYSINE N-METHYLTRANSFERASE SUVR5"/>
    <property type="match status" value="1"/>
</dbReference>
<dbReference type="GO" id="GO:0032259">
    <property type="term" value="P:methylation"/>
    <property type="evidence" value="ECO:0007669"/>
    <property type="project" value="UniProtKB-KW"/>
</dbReference>
<evidence type="ECO:0000259" key="10">
    <source>
        <dbReference type="PROSITE" id="PS50868"/>
    </source>
</evidence>
<dbReference type="SMART" id="SM00355">
    <property type="entry name" value="ZnF_C2H2"/>
    <property type="match status" value="4"/>
</dbReference>
<feature type="domain" description="Post-SET" evidence="10">
    <location>
        <begin position="1428"/>
        <end position="1444"/>
    </location>
</feature>
<protein>
    <recommendedName>
        <fullName evidence="13">Histone-lysine N-methyltransferase SUVR5</fullName>
    </recommendedName>
</protein>
<dbReference type="GO" id="GO:0005694">
    <property type="term" value="C:chromosome"/>
    <property type="evidence" value="ECO:0007669"/>
    <property type="project" value="UniProtKB-SubCell"/>
</dbReference>
<keyword evidence="4" id="KW-0808">Transferase</keyword>
<comment type="caution">
    <text evidence="11">The sequence shown here is derived from an EMBL/GenBank/DDBJ whole genome shotgun (WGS) entry which is preliminary data.</text>
</comment>
<dbReference type="PANTHER" id="PTHR47325:SF1">
    <property type="entry name" value="HISTONE-LYSINE N-METHYLTRANSFERASE SUVR5"/>
    <property type="match status" value="1"/>
</dbReference>
<name>A0A835RHS3_VANPL</name>
<evidence type="ECO:0000313" key="11">
    <source>
        <dbReference type="EMBL" id="KAG0490693.1"/>
    </source>
</evidence>
<dbReference type="PROSITE" id="PS50868">
    <property type="entry name" value="POST_SET"/>
    <property type="match status" value="1"/>
</dbReference>
<dbReference type="Pfam" id="PF18868">
    <property type="entry name" value="zf-C2H2_3rep"/>
    <property type="match status" value="1"/>
</dbReference>
<reference evidence="11 12" key="1">
    <citation type="journal article" date="2020" name="Nat. Food">
        <title>A phased Vanilla planifolia genome enables genetic improvement of flavour and production.</title>
        <authorList>
            <person name="Hasing T."/>
            <person name="Tang H."/>
            <person name="Brym M."/>
            <person name="Khazi F."/>
            <person name="Huang T."/>
            <person name="Chambers A.H."/>
        </authorList>
    </citation>
    <scope>NUCLEOTIDE SEQUENCE [LARGE SCALE GENOMIC DNA]</scope>
    <source>
        <tissue evidence="11">Leaf</tissue>
    </source>
</reference>
<dbReference type="InterPro" id="IPR013087">
    <property type="entry name" value="Znf_C2H2_type"/>
</dbReference>
<dbReference type="GO" id="GO:0042054">
    <property type="term" value="F:histone methyltransferase activity"/>
    <property type="evidence" value="ECO:0007669"/>
    <property type="project" value="InterPro"/>
</dbReference>
<keyword evidence="6" id="KW-0862">Zinc</keyword>
<dbReference type="PROSITE" id="PS50157">
    <property type="entry name" value="ZINC_FINGER_C2H2_2"/>
    <property type="match status" value="2"/>
</dbReference>
<accession>A0A835RHS3</accession>
<dbReference type="Pfam" id="PF00856">
    <property type="entry name" value="SET"/>
    <property type="match status" value="1"/>
</dbReference>
<dbReference type="GO" id="GO:0005634">
    <property type="term" value="C:nucleus"/>
    <property type="evidence" value="ECO:0007669"/>
    <property type="project" value="InterPro"/>
</dbReference>
<keyword evidence="6" id="KW-0863">Zinc-finger</keyword>
<feature type="domain" description="C2H2-type" evidence="7">
    <location>
        <begin position="763"/>
        <end position="791"/>
    </location>
</feature>
<dbReference type="PROSITE" id="PS50280">
    <property type="entry name" value="SET"/>
    <property type="match status" value="1"/>
</dbReference>
<sequence length="1444" mass="163102">MLPSPMMKIMSLTKTQIQKVIACSSACFEKGNIPIGEQNSQLIVPKDDMLLSMQNMKENDQECESKSSANVFLDEYQTLPLWVKWRGKWQTGLRCPLVDCPLSTLKAKPTHERKKYISIFFPRTRTYSWVDMLLVCSINEFPHPLACGTHRRWRKLVKDLSAPRRYILQKLAIALLNIGDELHTEAIIEVARVATTWKDFAMECSHCRDYPSLGKMLLKLQSMILPKCVHKDWLENSLDSWMQRCRSAQSAESIESLTEELVESIMWNKVNELWTAPMKPELDPEWKTWKQEAMKLFFASYQEAVDKNVEQNNSDVSVKSGAQTSRKRLKLEIRRPETSARIIGNLECQVLSHNKSSNADPGFGISDGVSKLPLKCNPDKVDSVNQAAAAGSCSRMFDQGNETKREEKFTGFPYSTSTFAYETGSKEIVKHAPGQSNTSSRYRQCLAFIEAKGRQCGRWASDGDIYCCVHLTYNPSRKIPQVDHALPVEGLMCQGTTTRGNNCKHRARYGSTFCKKHRFQGNNGLVIADTVSASSIERLKEKQQEEGAPEKISSSYASGIQELILVREDTVSAEENLVPIKIEETLDERNCLMKQSELCNALPKGICTDPQHCIGNYGSNDSPQCLEFPRRHSLYCENHLPKFLKRARNGKTRLISKDIFINLLNNCSSRKQKINLHQACELLYGFLKSGLSCQKFVSRSDSVARLLAEASKDLNVGEYLLKLVSSEREKITSLWGFDDDTDKQVSTESNSLSTMNQNSGLMVKCKSCAQEFSDDHMLGRHWAEVHKKDARQLFKGYVCAVCMSLFTNRKVLETHVIEKHGVQFLEHSALLRCVSCNSHFVNPEKLWQHVFSLHLSEMRMPNFSGHNCNMLDDNPVQMEVETRMEHSQENGVPEEVALQKYICQFCGLNFDLLPDLGRHHQIAHMNPTSTSSFSSKRADYFLKNDGANHFGLWKNCGSNFRFKNRSKLGMVKNFNSSGLMTQLKSKLYKQPSEASSFGGLSESSCCHVAEILFPKIQKTKVRPSNLEILSVARSACCRVNLNSTLVVKYGILPENIYLKAAKLCSELNILVGWHQEGFVCPRGCKPVPNPYVLAPLEPLPPLSFEPSEVESRNDAEWEMDECHYLLDATNFNWKSVGQTIILCEDVSFGKEAIPVACVVDEDLKYLLEIDVNAVSSSEQSGVVVPWQGFVYVTERLIDSSLRLDTKSSQLGCSCRQPNCYPDKCDHVYLFNNDCENAVDIHGESMNGRFPYDDQGRILLEEGYLVYECNSMCCCDMSCKNRVLQKGVQVKLEVFRTEKKGWAVRTRESISQGTFVCEYIGEVLRDTEANKRCESYDNIGCSYLYDIDAHIDGARGLSEGTVPYVIDATKYGNVSRFINHSCSPNLVNYLVLVESMDCQLAHIGLFTNRDVAPGEELSYDYCSKLLPGDGMNCHCGASNCRGRLC</sequence>
<evidence type="ECO:0000256" key="5">
    <source>
        <dbReference type="ARBA" id="ARBA00022691"/>
    </source>
</evidence>
<dbReference type="InterPro" id="IPR001214">
    <property type="entry name" value="SET_dom"/>
</dbReference>
<gene>
    <name evidence="11" type="ORF">HPP92_007556</name>
</gene>
<evidence type="ECO:0000256" key="4">
    <source>
        <dbReference type="ARBA" id="ARBA00022679"/>
    </source>
</evidence>
<feature type="domain" description="SET" evidence="8">
    <location>
        <begin position="1289"/>
        <end position="1421"/>
    </location>
</feature>
<dbReference type="SUPFAM" id="SSF82199">
    <property type="entry name" value="SET domain"/>
    <property type="match status" value="1"/>
</dbReference>
<evidence type="ECO:0000259" key="9">
    <source>
        <dbReference type="PROSITE" id="PS50867"/>
    </source>
</evidence>
<evidence type="ECO:0000256" key="3">
    <source>
        <dbReference type="ARBA" id="ARBA00022603"/>
    </source>
</evidence>
<dbReference type="SMART" id="SM00317">
    <property type="entry name" value="SET"/>
    <property type="match status" value="1"/>
</dbReference>
<dbReference type="PROSITE" id="PS50867">
    <property type="entry name" value="PRE_SET"/>
    <property type="match status" value="1"/>
</dbReference>
<dbReference type="OrthoDB" id="308383at2759"/>